<accession>A0A3M7Q4Y9</accession>
<protein>
    <submittedName>
        <fullName evidence="1">Uncharacterized protein</fullName>
    </submittedName>
</protein>
<evidence type="ECO:0000313" key="1">
    <source>
        <dbReference type="EMBL" id="RNA06289.1"/>
    </source>
</evidence>
<reference evidence="1 2" key="1">
    <citation type="journal article" date="2018" name="Sci. Rep.">
        <title>Genomic signatures of local adaptation to the degree of environmental predictability in rotifers.</title>
        <authorList>
            <person name="Franch-Gras L."/>
            <person name="Hahn C."/>
            <person name="Garcia-Roger E.M."/>
            <person name="Carmona M.J."/>
            <person name="Serra M."/>
            <person name="Gomez A."/>
        </authorList>
    </citation>
    <scope>NUCLEOTIDE SEQUENCE [LARGE SCALE GENOMIC DNA]</scope>
    <source>
        <strain evidence="1">HYR1</strain>
    </source>
</reference>
<dbReference type="EMBL" id="REGN01007440">
    <property type="protein sequence ID" value="RNA06289.1"/>
    <property type="molecule type" value="Genomic_DNA"/>
</dbReference>
<proteinExistence type="predicted"/>
<dbReference type="AlphaFoldDB" id="A0A3M7Q4Y9"/>
<organism evidence="1 2">
    <name type="scientific">Brachionus plicatilis</name>
    <name type="common">Marine rotifer</name>
    <name type="synonym">Brachionus muelleri</name>
    <dbReference type="NCBI Taxonomy" id="10195"/>
    <lineage>
        <taxon>Eukaryota</taxon>
        <taxon>Metazoa</taxon>
        <taxon>Spiralia</taxon>
        <taxon>Gnathifera</taxon>
        <taxon>Rotifera</taxon>
        <taxon>Eurotatoria</taxon>
        <taxon>Monogononta</taxon>
        <taxon>Pseudotrocha</taxon>
        <taxon>Ploima</taxon>
        <taxon>Brachionidae</taxon>
        <taxon>Brachionus</taxon>
    </lineage>
</organism>
<gene>
    <name evidence="1" type="ORF">BpHYR1_011771</name>
</gene>
<evidence type="ECO:0000313" key="2">
    <source>
        <dbReference type="Proteomes" id="UP000276133"/>
    </source>
</evidence>
<keyword evidence="2" id="KW-1185">Reference proteome</keyword>
<dbReference type="Proteomes" id="UP000276133">
    <property type="component" value="Unassembled WGS sequence"/>
</dbReference>
<sequence length="137" mass="16472">MCSFKYIYFIIIKIDKMTINFVIYFNRFFINKIKEKQSQVLNFKFFNFRRQFILKICEKSRFVFESQLAIILLLIPLTKLNKKSMTPRSLSLDKLNESNELIFKNTNDNQSDNESNFLDDFQKEEEAISNKNNKLVI</sequence>
<name>A0A3M7Q4Y9_BRAPC</name>
<comment type="caution">
    <text evidence="1">The sequence shown here is derived from an EMBL/GenBank/DDBJ whole genome shotgun (WGS) entry which is preliminary data.</text>
</comment>